<dbReference type="GO" id="GO:0048046">
    <property type="term" value="C:apoplast"/>
    <property type="evidence" value="ECO:0007669"/>
    <property type="project" value="TreeGrafter"/>
</dbReference>
<evidence type="ECO:0000313" key="2">
    <source>
        <dbReference type="Proteomes" id="UP000316621"/>
    </source>
</evidence>
<name>A0A4Y7K7K3_PAPSO</name>
<dbReference type="PANTHER" id="PTHR42721:SF14">
    <property type="entry name" value="BETA-D-XYLOSIDASE 4-RELATED"/>
    <property type="match status" value="1"/>
</dbReference>
<dbReference type="PANTHER" id="PTHR42721">
    <property type="entry name" value="SUGAR HYDROLASE-RELATED"/>
    <property type="match status" value="1"/>
</dbReference>
<accession>A0A4Y7K7K3</accession>
<reference evidence="1 2" key="1">
    <citation type="journal article" date="2018" name="Science">
        <title>The opium poppy genome and morphinan production.</title>
        <authorList>
            <person name="Guo L."/>
            <person name="Winzer T."/>
            <person name="Yang X."/>
            <person name="Li Y."/>
            <person name="Ning Z."/>
            <person name="He Z."/>
            <person name="Teodor R."/>
            <person name="Lu Y."/>
            <person name="Bowser T.A."/>
            <person name="Graham I.A."/>
            <person name="Ye K."/>
        </authorList>
    </citation>
    <scope>NUCLEOTIDE SEQUENCE [LARGE SCALE GENOMIC DNA]</scope>
    <source>
        <strain evidence="2">cv. HN1</strain>
        <tissue evidence="1">Leaves</tissue>
    </source>
</reference>
<proteinExistence type="predicted"/>
<protein>
    <submittedName>
        <fullName evidence="1">Uncharacterized protein</fullName>
    </submittedName>
</protein>
<dbReference type="GO" id="GO:0031222">
    <property type="term" value="P:arabinan catabolic process"/>
    <property type="evidence" value="ECO:0007669"/>
    <property type="project" value="TreeGrafter"/>
</dbReference>
<dbReference type="GO" id="GO:0045493">
    <property type="term" value="P:xylan catabolic process"/>
    <property type="evidence" value="ECO:0007669"/>
    <property type="project" value="InterPro"/>
</dbReference>
<sequence>MFIVTFDAKNVAVLCTPTVNKVNGKPNCADADLFSGVIIGYWKRNGYLFLSLTFNTCLLQDERIISLKKNPTSLPLSATAIKSLAVVGPNAKITKTMISNYEGY</sequence>
<dbReference type="GO" id="GO:0009044">
    <property type="term" value="F:xylan 1,4-beta-xylosidase activity"/>
    <property type="evidence" value="ECO:0007669"/>
    <property type="project" value="InterPro"/>
</dbReference>
<dbReference type="AlphaFoldDB" id="A0A4Y7K7K3"/>
<dbReference type="Proteomes" id="UP000316621">
    <property type="component" value="Chromosome 7"/>
</dbReference>
<dbReference type="EMBL" id="CM010721">
    <property type="protein sequence ID" value="RZC68191.1"/>
    <property type="molecule type" value="Genomic_DNA"/>
</dbReference>
<gene>
    <name evidence="1" type="ORF">C5167_031446</name>
</gene>
<organism evidence="1 2">
    <name type="scientific">Papaver somniferum</name>
    <name type="common">Opium poppy</name>
    <dbReference type="NCBI Taxonomy" id="3469"/>
    <lineage>
        <taxon>Eukaryota</taxon>
        <taxon>Viridiplantae</taxon>
        <taxon>Streptophyta</taxon>
        <taxon>Embryophyta</taxon>
        <taxon>Tracheophyta</taxon>
        <taxon>Spermatophyta</taxon>
        <taxon>Magnoliopsida</taxon>
        <taxon>Ranunculales</taxon>
        <taxon>Papaveraceae</taxon>
        <taxon>Papaveroideae</taxon>
        <taxon>Papaver</taxon>
    </lineage>
</organism>
<keyword evidence="2" id="KW-1185">Reference proteome</keyword>
<evidence type="ECO:0000313" key="1">
    <source>
        <dbReference type="EMBL" id="RZC68191.1"/>
    </source>
</evidence>
<dbReference type="GO" id="GO:0046556">
    <property type="term" value="F:alpha-L-arabinofuranosidase activity"/>
    <property type="evidence" value="ECO:0007669"/>
    <property type="project" value="TreeGrafter"/>
</dbReference>
<dbReference type="Gramene" id="RZC68191">
    <property type="protein sequence ID" value="RZC68191"/>
    <property type="gene ID" value="C5167_031446"/>
</dbReference>
<dbReference type="InterPro" id="IPR044993">
    <property type="entry name" value="BXL"/>
</dbReference>